<reference evidence="2 3" key="1">
    <citation type="submission" date="2022-05" db="EMBL/GenBank/DDBJ databases">
        <authorList>
            <consortium name="Genoscope - CEA"/>
            <person name="William W."/>
        </authorList>
    </citation>
    <scope>NUCLEOTIDE SEQUENCE [LARGE SCALE GENOMIC DNA]</scope>
</reference>
<name>A0ABN8SJX7_9CNID</name>
<comment type="caution">
    <text evidence="2">The sequence shown here is derived from an EMBL/GenBank/DDBJ whole genome shotgun (WGS) entry which is preliminary data.</text>
</comment>
<feature type="compositionally biased region" description="Polar residues" evidence="1">
    <location>
        <begin position="15"/>
        <end position="26"/>
    </location>
</feature>
<gene>
    <name evidence="2" type="ORF">PEVE_00022822</name>
</gene>
<sequence length="150" mass="17169">CTTVDVRTPLHSSPYERQSNPYRGSGLQPSYLQEEQQLFLTLVKGTFMEYFCDAMKCQTVFVKTLQKDPNGDCRYRTVVRNAKKLSVIEAGRLRECKNTEFVWELRKRGVAKAAIKRAVHLLQCAEENFHCACALLVVQLFLNISPHCVP</sequence>
<organism evidence="2 3">
    <name type="scientific">Porites evermanni</name>
    <dbReference type="NCBI Taxonomy" id="104178"/>
    <lineage>
        <taxon>Eukaryota</taxon>
        <taxon>Metazoa</taxon>
        <taxon>Cnidaria</taxon>
        <taxon>Anthozoa</taxon>
        <taxon>Hexacorallia</taxon>
        <taxon>Scleractinia</taxon>
        <taxon>Fungiina</taxon>
        <taxon>Poritidae</taxon>
        <taxon>Porites</taxon>
    </lineage>
</organism>
<keyword evidence="3" id="KW-1185">Reference proteome</keyword>
<evidence type="ECO:0000256" key="1">
    <source>
        <dbReference type="SAM" id="MobiDB-lite"/>
    </source>
</evidence>
<evidence type="ECO:0000313" key="3">
    <source>
        <dbReference type="Proteomes" id="UP001159427"/>
    </source>
</evidence>
<dbReference type="Proteomes" id="UP001159427">
    <property type="component" value="Unassembled WGS sequence"/>
</dbReference>
<accession>A0ABN8SJX7</accession>
<feature type="non-terminal residue" evidence="2">
    <location>
        <position position="1"/>
    </location>
</feature>
<proteinExistence type="predicted"/>
<protein>
    <submittedName>
        <fullName evidence="2">Uncharacterized protein</fullName>
    </submittedName>
</protein>
<evidence type="ECO:0000313" key="2">
    <source>
        <dbReference type="EMBL" id="CAH3191884.1"/>
    </source>
</evidence>
<feature type="region of interest" description="Disordered" evidence="1">
    <location>
        <begin position="1"/>
        <end position="26"/>
    </location>
</feature>
<dbReference type="EMBL" id="CALNXI010003027">
    <property type="protein sequence ID" value="CAH3191884.1"/>
    <property type="molecule type" value="Genomic_DNA"/>
</dbReference>